<dbReference type="AlphaFoldDB" id="A0AAE1HI51"/>
<keyword evidence="2" id="KW-1185">Reference proteome</keyword>
<reference evidence="1" key="2">
    <citation type="journal article" date="2023" name="BMC Genomics">
        <title>Pest status, molecular evolution, and epigenetic factors derived from the genome assembly of Frankliniella fusca, a thysanopteran phytovirus vector.</title>
        <authorList>
            <person name="Catto M.A."/>
            <person name="Labadie P.E."/>
            <person name="Jacobson A.L."/>
            <person name="Kennedy G.G."/>
            <person name="Srinivasan R."/>
            <person name="Hunt B.G."/>
        </authorList>
    </citation>
    <scope>NUCLEOTIDE SEQUENCE</scope>
    <source>
        <strain evidence="1">PL_HMW_Pooled</strain>
    </source>
</reference>
<dbReference type="EMBL" id="JAHWGI010001053">
    <property type="protein sequence ID" value="KAK3921790.1"/>
    <property type="molecule type" value="Genomic_DNA"/>
</dbReference>
<name>A0AAE1HI51_9NEOP</name>
<dbReference type="PANTHER" id="PTHR46579">
    <property type="entry name" value="F5/8 TYPE C DOMAIN-CONTAINING PROTEIN-RELATED"/>
    <property type="match status" value="1"/>
</dbReference>
<sequence length="296" mass="33132">MEEFKRDGYLLQRPDGPPVRVRGIVLCGTGDMPAKSLFLRIKQFNGSYGCPRCLHKGESYEGTNVHRYSPGVPLRTNADVEFHGTVALASGIPCYDVKGISYLYRMLPNMIRSTGIDAMHGAFSGLGKALLEWWFHADYSGNDFSSIHIIESVNARLTQIKVPSFLNKFPRSVSELSPWKSLDYKVWLLYDSVPVLSGLMSDLYLNHHMLLVSALYILSQQSISSAQIDQASALIGNMKHDKSAVKRNKGLSPKPILFRKLKKLLALSCLYAEIQDLTPFTINDITRQVNLTLFAC</sequence>
<accession>A0AAE1HI51</accession>
<reference evidence="1" key="1">
    <citation type="submission" date="2021-07" db="EMBL/GenBank/DDBJ databases">
        <authorList>
            <person name="Catto M.A."/>
            <person name="Jacobson A."/>
            <person name="Kennedy G."/>
            <person name="Labadie P."/>
            <person name="Hunt B.G."/>
            <person name="Srinivasan R."/>
        </authorList>
    </citation>
    <scope>NUCLEOTIDE SEQUENCE</scope>
    <source>
        <strain evidence="1">PL_HMW_Pooled</strain>
        <tissue evidence="1">Head</tissue>
    </source>
</reference>
<comment type="caution">
    <text evidence="1">The sequence shown here is derived from an EMBL/GenBank/DDBJ whole genome shotgun (WGS) entry which is preliminary data.</text>
</comment>
<proteinExistence type="predicted"/>
<organism evidence="1 2">
    <name type="scientific">Frankliniella fusca</name>
    <dbReference type="NCBI Taxonomy" id="407009"/>
    <lineage>
        <taxon>Eukaryota</taxon>
        <taxon>Metazoa</taxon>
        <taxon>Ecdysozoa</taxon>
        <taxon>Arthropoda</taxon>
        <taxon>Hexapoda</taxon>
        <taxon>Insecta</taxon>
        <taxon>Pterygota</taxon>
        <taxon>Neoptera</taxon>
        <taxon>Paraneoptera</taxon>
        <taxon>Thysanoptera</taxon>
        <taxon>Terebrantia</taxon>
        <taxon>Thripoidea</taxon>
        <taxon>Thripidae</taxon>
        <taxon>Frankliniella</taxon>
    </lineage>
</organism>
<gene>
    <name evidence="1" type="ORF">KUF71_010966</name>
</gene>
<evidence type="ECO:0000313" key="2">
    <source>
        <dbReference type="Proteomes" id="UP001219518"/>
    </source>
</evidence>
<protein>
    <submittedName>
        <fullName evidence="1">Cytochrome P450 520A1</fullName>
    </submittedName>
</protein>
<evidence type="ECO:0000313" key="1">
    <source>
        <dbReference type="EMBL" id="KAK3921790.1"/>
    </source>
</evidence>
<dbReference type="Proteomes" id="UP001219518">
    <property type="component" value="Unassembled WGS sequence"/>
</dbReference>
<dbReference type="PANTHER" id="PTHR46579:SF1">
    <property type="entry name" value="F5_8 TYPE C DOMAIN-CONTAINING PROTEIN"/>
    <property type="match status" value="1"/>
</dbReference>